<dbReference type="InterPro" id="IPR017441">
    <property type="entry name" value="Protein_kinase_ATP_BS"/>
</dbReference>
<keyword evidence="8 11" id="KW-0067">ATP-binding</keyword>
<evidence type="ECO:0000256" key="5">
    <source>
        <dbReference type="ARBA" id="ARBA00022679"/>
    </source>
</evidence>
<dbReference type="GO" id="GO:0005886">
    <property type="term" value="C:plasma membrane"/>
    <property type="evidence" value="ECO:0007669"/>
    <property type="project" value="UniProtKB-SubCell"/>
</dbReference>
<keyword evidence="4" id="KW-0723">Serine/threonine-protein kinase</keyword>
<keyword evidence="16" id="KW-1185">Reference proteome</keyword>
<dbReference type="InterPro" id="IPR000719">
    <property type="entry name" value="Prot_kinase_dom"/>
</dbReference>
<dbReference type="FunFam" id="3.30.200.20:FF:000039">
    <property type="entry name" value="receptor-like protein kinase FERONIA"/>
    <property type="match status" value="1"/>
</dbReference>
<gene>
    <name evidence="15" type="ORF">LSALG_LOCUS35218</name>
</gene>
<evidence type="ECO:0000259" key="14">
    <source>
        <dbReference type="PROSITE" id="PS50011"/>
    </source>
</evidence>
<dbReference type="GO" id="GO:0004674">
    <property type="term" value="F:protein serine/threonine kinase activity"/>
    <property type="evidence" value="ECO:0007669"/>
    <property type="project" value="UniProtKB-KW"/>
</dbReference>
<dbReference type="PROSITE" id="PS00108">
    <property type="entry name" value="PROTEIN_KINASE_ST"/>
    <property type="match status" value="1"/>
</dbReference>
<dbReference type="SUPFAM" id="SSF56112">
    <property type="entry name" value="Protein kinase-like (PK-like)"/>
    <property type="match status" value="2"/>
</dbReference>
<evidence type="ECO:0000256" key="8">
    <source>
        <dbReference type="ARBA" id="ARBA00022840"/>
    </source>
</evidence>
<proteinExistence type="predicted"/>
<keyword evidence="3" id="KW-0472">Membrane</keyword>
<dbReference type="AlphaFoldDB" id="A0AA35ZQ91"/>
<dbReference type="InterPro" id="IPR050823">
    <property type="entry name" value="Plant_Ser_Thr_Prot_Kinase"/>
</dbReference>
<dbReference type="CDD" id="cd14066">
    <property type="entry name" value="STKc_IRAK"/>
    <property type="match status" value="2"/>
</dbReference>
<dbReference type="SMART" id="SM00220">
    <property type="entry name" value="S_TKc"/>
    <property type="match status" value="2"/>
</dbReference>
<keyword evidence="13" id="KW-0732">Signal</keyword>
<reference evidence="15" key="1">
    <citation type="submission" date="2023-04" db="EMBL/GenBank/DDBJ databases">
        <authorList>
            <person name="Vijverberg K."/>
            <person name="Xiong W."/>
            <person name="Schranz E."/>
        </authorList>
    </citation>
    <scope>NUCLEOTIDE SEQUENCE</scope>
</reference>
<feature type="domain" description="Protein kinase" evidence="14">
    <location>
        <begin position="82"/>
        <end position="371"/>
    </location>
</feature>
<dbReference type="FunFam" id="1.10.510.10:FF:000051">
    <property type="entry name" value="Receptor-like serine/threonine-protein kinase ALE2"/>
    <property type="match status" value="1"/>
</dbReference>
<dbReference type="PANTHER" id="PTHR45621">
    <property type="entry name" value="OS01G0588500 PROTEIN-RELATED"/>
    <property type="match status" value="1"/>
</dbReference>
<dbReference type="Pfam" id="PF07714">
    <property type="entry name" value="PK_Tyr_Ser-Thr"/>
    <property type="match status" value="2"/>
</dbReference>
<evidence type="ECO:0000256" key="13">
    <source>
        <dbReference type="SAM" id="SignalP"/>
    </source>
</evidence>
<feature type="compositionally biased region" description="Polar residues" evidence="12">
    <location>
        <begin position="33"/>
        <end position="45"/>
    </location>
</feature>
<evidence type="ECO:0000313" key="16">
    <source>
        <dbReference type="Proteomes" id="UP001177003"/>
    </source>
</evidence>
<dbReference type="FunFam" id="1.10.510.10:FF:000095">
    <property type="entry name" value="protein STRUBBELIG-RECEPTOR FAMILY 8"/>
    <property type="match status" value="1"/>
</dbReference>
<evidence type="ECO:0000256" key="6">
    <source>
        <dbReference type="ARBA" id="ARBA00022741"/>
    </source>
</evidence>
<comment type="catalytic activity">
    <reaction evidence="9">
        <text>L-threonyl-[protein] + ATP = O-phospho-L-threonyl-[protein] + ADP + H(+)</text>
        <dbReference type="Rhea" id="RHEA:46608"/>
        <dbReference type="Rhea" id="RHEA-COMP:11060"/>
        <dbReference type="Rhea" id="RHEA-COMP:11605"/>
        <dbReference type="ChEBI" id="CHEBI:15378"/>
        <dbReference type="ChEBI" id="CHEBI:30013"/>
        <dbReference type="ChEBI" id="CHEBI:30616"/>
        <dbReference type="ChEBI" id="CHEBI:61977"/>
        <dbReference type="ChEBI" id="CHEBI:456216"/>
        <dbReference type="EC" id="2.7.11.1"/>
    </reaction>
</comment>
<keyword evidence="7" id="KW-0418">Kinase</keyword>
<evidence type="ECO:0000313" key="15">
    <source>
        <dbReference type="EMBL" id="CAI9296344.1"/>
    </source>
</evidence>
<feature type="chain" id="PRO_5041258856" description="non-specific serine/threonine protein kinase" evidence="13">
    <location>
        <begin position="16"/>
        <end position="763"/>
    </location>
</feature>
<evidence type="ECO:0000256" key="4">
    <source>
        <dbReference type="ARBA" id="ARBA00022527"/>
    </source>
</evidence>
<evidence type="ECO:0000256" key="10">
    <source>
        <dbReference type="ARBA" id="ARBA00048679"/>
    </source>
</evidence>
<dbReference type="Gene3D" id="1.10.510.10">
    <property type="entry name" value="Transferase(Phosphotransferase) domain 1"/>
    <property type="match status" value="2"/>
</dbReference>
<comment type="catalytic activity">
    <reaction evidence="10">
        <text>L-seryl-[protein] + ATP = O-phospho-L-seryl-[protein] + ADP + H(+)</text>
        <dbReference type="Rhea" id="RHEA:17989"/>
        <dbReference type="Rhea" id="RHEA-COMP:9863"/>
        <dbReference type="Rhea" id="RHEA-COMP:11604"/>
        <dbReference type="ChEBI" id="CHEBI:15378"/>
        <dbReference type="ChEBI" id="CHEBI:29999"/>
        <dbReference type="ChEBI" id="CHEBI:30616"/>
        <dbReference type="ChEBI" id="CHEBI:83421"/>
        <dbReference type="ChEBI" id="CHEBI:456216"/>
        <dbReference type="EC" id="2.7.11.1"/>
    </reaction>
</comment>
<dbReference type="InterPro" id="IPR011009">
    <property type="entry name" value="Kinase-like_dom_sf"/>
</dbReference>
<dbReference type="Proteomes" id="UP001177003">
    <property type="component" value="Chromosome 8"/>
</dbReference>
<evidence type="ECO:0000256" key="2">
    <source>
        <dbReference type="ARBA" id="ARBA00012513"/>
    </source>
</evidence>
<sequence length="763" mass="86456">MHFFSVLIFLLTVLGIVFYFLKKQQDGDDGEQKNLSMSAPSGQQSLHKEERVQRNDSFSSPLLDKQCRRFSLAEIRLATNDFDDAFVIGKGGFGNVYKGRVDFGKRIDVAIKRLNLEYSSQGATEFRAEIEMLSKFRHSHIVSLLGYYEGSTEKEMILVYEYMRNGSLGDHLHKRKGNVSNSSQLTWIQRLNICIDAARGLDYLHTGTGVESRVIHRDIKSSNILLDENLVAKISDFGLSRIGPAKLVGTTNVYTDQIKGTFGYMDAEYFTTQRLTRKSDVYAFGVVLLEVLCGRPALDFTLDEEQHSLSVWAKKCIRKGKIDRIIDPYLRGKTRAKCLKEFGRIAYECLLACSKDRPTMTKVLAKLELVLSWTLQSEMSSRDQKDIGKSVFIEKAWSLFLIKAPIKGGVSARKKLGQSINNNKKGMMTEKHATTFVEGGVATASQQVVLPGKETKIPVLKMFTFSELRSATRNFRPDMVIGEGGFGRVYKGWLDSVTFVPRKAGVGLAVAIKRLNPESIHGFSEWQAEVNFLGTFSHPNIVKLLGYCWENKEFLLVYEYMQRGSLDRHLFRKTFKPLPWDMRIKIAIGVAQGLAFLHTREKSIIFRDVKMANILLDEEFNVKLSDFGLAKLGPVNGEYHVSTRVMGTYGYAAPEYITTGHLYVKSDVYGFGVVMLEMITGLRVLDRSRPSSQQNLVEWARFFLRNIQKLGKIMDPRLEQVYSSKGAMKVAKLILNCLEPDPIRRPSMEKVVARLQEINTIKL</sequence>
<evidence type="ECO:0000256" key="12">
    <source>
        <dbReference type="SAM" id="MobiDB-lite"/>
    </source>
</evidence>
<dbReference type="GO" id="GO:0005524">
    <property type="term" value="F:ATP binding"/>
    <property type="evidence" value="ECO:0007669"/>
    <property type="project" value="UniProtKB-UniRule"/>
</dbReference>
<keyword evidence="6 11" id="KW-0547">Nucleotide-binding</keyword>
<evidence type="ECO:0000256" key="1">
    <source>
        <dbReference type="ARBA" id="ARBA00004236"/>
    </source>
</evidence>
<dbReference type="Gene3D" id="3.30.200.20">
    <property type="entry name" value="Phosphorylase Kinase, domain 1"/>
    <property type="match status" value="2"/>
</dbReference>
<dbReference type="EC" id="2.7.11.1" evidence="2"/>
<protein>
    <recommendedName>
        <fullName evidence="2">non-specific serine/threonine protein kinase</fullName>
        <ecNumber evidence="2">2.7.11.1</ecNumber>
    </recommendedName>
</protein>
<evidence type="ECO:0000256" key="3">
    <source>
        <dbReference type="ARBA" id="ARBA00022475"/>
    </source>
</evidence>
<feature type="signal peptide" evidence="13">
    <location>
        <begin position="1"/>
        <end position="15"/>
    </location>
</feature>
<keyword evidence="3" id="KW-1003">Cell membrane</keyword>
<feature type="domain" description="Protein kinase" evidence="14">
    <location>
        <begin position="475"/>
        <end position="758"/>
    </location>
</feature>
<dbReference type="FunFam" id="3.30.200.20:FF:000228">
    <property type="entry name" value="Serine/threonine-protein kinase BIK1"/>
    <property type="match status" value="1"/>
</dbReference>
<feature type="binding site" evidence="11">
    <location>
        <position position="513"/>
    </location>
    <ligand>
        <name>ATP</name>
        <dbReference type="ChEBI" id="CHEBI:30616"/>
    </ligand>
</feature>
<evidence type="ECO:0000256" key="9">
    <source>
        <dbReference type="ARBA" id="ARBA00047899"/>
    </source>
</evidence>
<dbReference type="InterPro" id="IPR008271">
    <property type="entry name" value="Ser/Thr_kinase_AS"/>
</dbReference>
<dbReference type="EMBL" id="OX465084">
    <property type="protein sequence ID" value="CAI9296344.1"/>
    <property type="molecule type" value="Genomic_DNA"/>
</dbReference>
<name>A0AA35ZQ91_LACSI</name>
<dbReference type="PROSITE" id="PS50011">
    <property type="entry name" value="PROTEIN_KINASE_DOM"/>
    <property type="match status" value="2"/>
</dbReference>
<organism evidence="15 16">
    <name type="scientific">Lactuca saligna</name>
    <name type="common">Willowleaf lettuce</name>
    <dbReference type="NCBI Taxonomy" id="75948"/>
    <lineage>
        <taxon>Eukaryota</taxon>
        <taxon>Viridiplantae</taxon>
        <taxon>Streptophyta</taxon>
        <taxon>Embryophyta</taxon>
        <taxon>Tracheophyta</taxon>
        <taxon>Spermatophyta</taxon>
        <taxon>Magnoliopsida</taxon>
        <taxon>eudicotyledons</taxon>
        <taxon>Gunneridae</taxon>
        <taxon>Pentapetalae</taxon>
        <taxon>asterids</taxon>
        <taxon>campanulids</taxon>
        <taxon>Asterales</taxon>
        <taxon>Asteraceae</taxon>
        <taxon>Cichorioideae</taxon>
        <taxon>Cichorieae</taxon>
        <taxon>Lactucinae</taxon>
        <taxon>Lactuca</taxon>
    </lineage>
</organism>
<feature type="region of interest" description="Disordered" evidence="12">
    <location>
        <begin position="31"/>
        <end position="57"/>
    </location>
</feature>
<evidence type="ECO:0000256" key="7">
    <source>
        <dbReference type="ARBA" id="ARBA00022777"/>
    </source>
</evidence>
<evidence type="ECO:0000256" key="11">
    <source>
        <dbReference type="PROSITE-ProRule" id="PRU10141"/>
    </source>
</evidence>
<keyword evidence="5" id="KW-0808">Transferase</keyword>
<dbReference type="InterPro" id="IPR001245">
    <property type="entry name" value="Ser-Thr/Tyr_kinase_cat_dom"/>
</dbReference>
<accession>A0AA35ZQ91</accession>
<dbReference type="PROSITE" id="PS00107">
    <property type="entry name" value="PROTEIN_KINASE_ATP"/>
    <property type="match status" value="2"/>
</dbReference>
<comment type="subcellular location">
    <subcellularLocation>
        <location evidence="1">Cell membrane</location>
    </subcellularLocation>
</comment>
<feature type="binding site" evidence="11">
    <location>
        <position position="112"/>
    </location>
    <ligand>
        <name>ATP</name>
        <dbReference type="ChEBI" id="CHEBI:30616"/>
    </ligand>
</feature>